<protein>
    <submittedName>
        <fullName evidence="1">Uncharacterized protein</fullName>
    </submittedName>
</protein>
<name>A0ACB6QND5_9PLEO</name>
<proteinExistence type="predicted"/>
<evidence type="ECO:0000313" key="2">
    <source>
        <dbReference type="Proteomes" id="UP000799755"/>
    </source>
</evidence>
<sequence length="890" mass="102112">MEYQNKEVGPTGGPPVSQHRRTAQKPRNVFSLTCSDIKMPYCLHNPDIPDHTPATNNFKEVERFQHSGWYVEHLLSEGGEFTMRGLFSINAMHGRLQSRWRRNDNERYVLRLWYTLLPSGSAIGNVDRDTLSMYSSRSDSSTGADKRGNDDMEVFLKLGRILLERNPPPRNKCRGTLRLWTSGTAISITKFRIAFESSPGTSPAETNHGEIRREAIRTWKAHWKRESTSRKSHIPVATIGIPCSLACLAPKVRKNSIAADRQVFLLNSGMILEEVRLIITDSSDFKRGKFNNKRILSTLIHAIRMPFIIYVPHSNRPYLTEISTIASDCHSWGWQVESRSSSDSYTCEIQRREKQLKQSELRISLLSVWSHEYTRRLGLKSTDTGRVYSRRKSLEEEAFGVPETFFGFQRMRPARCNFQPLETWLKELEELLPALDVIDAAGRGDPGMGMYWLSCTRDRPLRVKIKIGACFRDMSVVKDRPPMKAARKKHEFSHAELVYCEHHKYDKRENCNCHSDQQTCCHYFDRLNIQICVWLRVRNQYATIPAFTKGSMLFILLLYLCLGSDKIPSQSFMRWNTILNLPFGRHNAAKYYRLSPVPHAARTITESAQIMNMSRMTKTYFCGTKMAVDYKASKLSGSSKLGSDHWSKPEMSELALRVWQFLASRMFRVLAFASVVRIAVTKVANLVYFERWKSQLEIRAIGFSHGRSFTRVISQKQSARNSTIWLSGPSVSLSHPSLREPRYRPCLDVNQSHDLENGGRRVLFFTPCLMNTKEVSMPFCLVLQDNGGDSDDANHSSDASWTLRVQENNLAQLMGHHVLLSSYSGFRGVSTCDIPVSRCLHKTYSWCTVLLFTGRKELLRNHRFTRALRKHQVQELTSNLSELQSCVLVS</sequence>
<comment type="caution">
    <text evidence="1">The sequence shown here is derived from an EMBL/GenBank/DDBJ whole genome shotgun (WGS) entry which is preliminary data.</text>
</comment>
<dbReference type="Proteomes" id="UP000799755">
    <property type="component" value="Unassembled WGS sequence"/>
</dbReference>
<organism evidence="1 2">
    <name type="scientific">Lindgomyces ingoldianus</name>
    <dbReference type="NCBI Taxonomy" id="673940"/>
    <lineage>
        <taxon>Eukaryota</taxon>
        <taxon>Fungi</taxon>
        <taxon>Dikarya</taxon>
        <taxon>Ascomycota</taxon>
        <taxon>Pezizomycotina</taxon>
        <taxon>Dothideomycetes</taxon>
        <taxon>Pleosporomycetidae</taxon>
        <taxon>Pleosporales</taxon>
        <taxon>Lindgomycetaceae</taxon>
        <taxon>Lindgomyces</taxon>
    </lineage>
</organism>
<accession>A0ACB6QND5</accession>
<keyword evidence="2" id="KW-1185">Reference proteome</keyword>
<reference evidence="1" key="1">
    <citation type="journal article" date="2020" name="Stud. Mycol.">
        <title>101 Dothideomycetes genomes: a test case for predicting lifestyles and emergence of pathogens.</title>
        <authorList>
            <person name="Haridas S."/>
            <person name="Albert R."/>
            <person name="Binder M."/>
            <person name="Bloem J."/>
            <person name="Labutti K."/>
            <person name="Salamov A."/>
            <person name="Andreopoulos B."/>
            <person name="Baker S."/>
            <person name="Barry K."/>
            <person name="Bills G."/>
            <person name="Bluhm B."/>
            <person name="Cannon C."/>
            <person name="Castanera R."/>
            <person name="Culley D."/>
            <person name="Daum C."/>
            <person name="Ezra D."/>
            <person name="Gonzalez J."/>
            <person name="Henrissat B."/>
            <person name="Kuo A."/>
            <person name="Liang C."/>
            <person name="Lipzen A."/>
            <person name="Lutzoni F."/>
            <person name="Magnuson J."/>
            <person name="Mondo S."/>
            <person name="Nolan M."/>
            <person name="Ohm R."/>
            <person name="Pangilinan J."/>
            <person name="Park H.-J."/>
            <person name="Ramirez L."/>
            <person name="Alfaro M."/>
            <person name="Sun H."/>
            <person name="Tritt A."/>
            <person name="Yoshinaga Y."/>
            <person name="Zwiers L.-H."/>
            <person name="Turgeon B."/>
            <person name="Goodwin S."/>
            <person name="Spatafora J."/>
            <person name="Crous P."/>
            <person name="Grigoriev I."/>
        </authorList>
    </citation>
    <scope>NUCLEOTIDE SEQUENCE</scope>
    <source>
        <strain evidence="1">ATCC 200398</strain>
    </source>
</reference>
<evidence type="ECO:0000313" key="1">
    <source>
        <dbReference type="EMBL" id="KAF2467632.1"/>
    </source>
</evidence>
<gene>
    <name evidence="1" type="ORF">BDR25DRAFT_358318</name>
</gene>
<dbReference type="EMBL" id="MU003519">
    <property type="protein sequence ID" value="KAF2467632.1"/>
    <property type="molecule type" value="Genomic_DNA"/>
</dbReference>